<gene>
    <name evidence="11" type="primary">LOC111353779</name>
</gene>
<dbReference type="SUPFAM" id="SSF48452">
    <property type="entry name" value="TPR-like"/>
    <property type="match status" value="1"/>
</dbReference>
<comment type="function">
    <text evidence="4">Protein-lysine N-methyltransferase. Monomethylates PRMT5, modulating its transcriptional activity. May also act as a histone methyltransferase. Plays a critical role in cardiac development. Acts as a key epigenetic regulator of gene expression during cardiac development via its dual activities as a methyltransferase and negative regulator of HDAC1.</text>
</comment>
<dbReference type="SUPFAM" id="SSF82199">
    <property type="entry name" value="SET domain"/>
    <property type="match status" value="1"/>
</dbReference>
<dbReference type="Pfam" id="PF00856">
    <property type="entry name" value="SET"/>
    <property type="match status" value="1"/>
</dbReference>
<proteinExistence type="predicted"/>
<dbReference type="PANTHER" id="PTHR47111:SF1">
    <property type="entry name" value="SET AND MYND DOMAIN-CONTAINING PROTEIN 4"/>
    <property type="match status" value="1"/>
</dbReference>
<evidence type="ECO:0000259" key="8">
    <source>
        <dbReference type="PROSITE" id="PS50280"/>
    </source>
</evidence>
<dbReference type="OrthoDB" id="5945798at2759"/>
<dbReference type="Gene3D" id="6.10.140.2220">
    <property type="match status" value="1"/>
</dbReference>
<evidence type="ECO:0000256" key="1">
    <source>
        <dbReference type="ARBA" id="ARBA00022723"/>
    </source>
</evidence>
<name>A0A9J7IPL1_SPOLT</name>
<organism evidence="10 11">
    <name type="scientific">Spodoptera litura</name>
    <name type="common">Asian cotton leafworm</name>
    <dbReference type="NCBI Taxonomy" id="69820"/>
    <lineage>
        <taxon>Eukaryota</taxon>
        <taxon>Metazoa</taxon>
        <taxon>Ecdysozoa</taxon>
        <taxon>Arthropoda</taxon>
        <taxon>Hexapoda</taxon>
        <taxon>Insecta</taxon>
        <taxon>Pterygota</taxon>
        <taxon>Neoptera</taxon>
        <taxon>Endopterygota</taxon>
        <taxon>Lepidoptera</taxon>
        <taxon>Glossata</taxon>
        <taxon>Ditrysia</taxon>
        <taxon>Noctuoidea</taxon>
        <taxon>Noctuidae</taxon>
        <taxon>Amphipyrinae</taxon>
        <taxon>Spodoptera</taxon>
    </lineage>
</organism>
<feature type="domain" description="SET" evidence="8">
    <location>
        <begin position="196"/>
        <end position="484"/>
    </location>
</feature>
<dbReference type="Gene3D" id="1.10.220.160">
    <property type="match status" value="1"/>
</dbReference>
<dbReference type="PROSITE" id="PS50865">
    <property type="entry name" value="ZF_MYND_2"/>
    <property type="match status" value="1"/>
</dbReference>
<evidence type="ECO:0000256" key="5">
    <source>
        <dbReference type="ARBA" id="ARBA00093635"/>
    </source>
</evidence>
<dbReference type="SUPFAM" id="SSF144232">
    <property type="entry name" value="HIT/MYND zinc finger-like"/>
    <property type="match status" value="1"/>
</dbReference>
<evidence type="ECO:0000256" key="2">
    <source>
        <dbReference type="ARBA" id="ARBA00022771"/>
    </source>
</evidence>
<dbReference type="GO" id="GO:0008757">
    <property type="term" value="F:S-adenosylmethionine-dependent methyltransferase activity"/>
    <property type="evidence" value="ECO:0007669"/>
    <property type="project" value="UniProtKB-ARBA"/>
</dbReference>
<sequence length="673" mass="76898">MFPVDHTDLTIDIIYKHVLQDLTKDKKIKKVSHELMNLEGNEKKVMYVYEILKEYDLIPLILKEDKCSRKSDHYRNLGNALYKQKHLSMAWQHYNLALMYAPLPIFPSYCFVLAIANRSAIFAAWNKHEECIKDIETVFQYDYPDTIRDKLLKRKKICEDALKEKPKSNNQDEDCLGNEIFSFKVPKHERYIDASSKLAVKYTPELGRHVIANEDIEVGEVLVQEDPFVQVLLKSQYSISCAHCFSRKYNLKPCPYCVLVLYCTEDCSANAWEQYHKYECPVGAYLYKANFTKLELLALRTTILAKTGHANSSALFKTLADADSCVNKEDEGCKKVDGKMIYSSKYYSSIHTLATNVSKRDISDIFQKCVSAAVLVHILAVTNFIKTENVEERKQLKSFIADNVLRHLMTAPTNMHGISTNVEIDNGNVEEEYSIASGAYAFLSLINHSCAPNVVRYTKLGTSRTTLFAIRPIKKGSQLFDNYGCFELVRDEEQLNSKFILEVEPSEDIGLQMMHATEYDDVEPKAHHALTDKQTRHAILLSQYKFTCKCEACVYDWPNYLDLPHAKNLPKEVVQMINKHLSDEVITFLQKADKECAMKEFQPLCKLATALEPYVPCKEAANVQEMMKQCLQILAGVLPVKFTKSIDFHIPPPVLPKHSTKFFSGEGARDLAA</sequence>
<dbReference type="InterPro" id="IPR011990">
    <property type="entry name" value="TPR-like_helical_dom_sf"/>
</dbReference>
<dbReference type="AlphaFoldDB" id="A0A9J7IPL1"/>
<keyword evidence="1" id="KW-0479">Metal-binding</keyword>
<protein>
    <recommendedName>
        <fullName evidence="5">Protein-lysine N-methyltransferase SMYD4</fullName>
    </recommendedName>
    <alternativeName>
        <fullName evidence="6">SET and MYND domain-containing protein 4</fullName>
    </alternativeName>
</protein>
<evidence type="ECO:0000313" key="11">
    <source>
        <dbReference type="RefSeq" id="XP_022822716.1"/>
    </source>
</evidence>
<dbReference type="Gene3D" id="2.170.270.10">
    <property type="entry name" value="SET domain"/>
    <property type="match status" value="1"/>
</dbReference>
<dbReference type="CTD" id="36299"/>
<evidence type="ECO:0000259" key="9">
    <source>
        <dbReference type="PROSITE" id="PS50865"/>
    </source>
</evidence>
<dbReference type="Proteomes" id="UP000301870">
    <property type="component" value="Chromosome 17"/>
</dbReference>
<dbReference type="InterPro" id="IPR046341">
    <property type="entry name" value="SET_dom_sf"/>
</dbReference>
<dbReference type="RefSeq" id="XP_022822716.1">
    <property type="nucleotide sequence ID" value="XM_022966948.1"/>
</dbReference>
<dbReference type="Gene3D" id="1.25.40.10">
    <property type="entry name" value="Tetratricopeptide repeat domain"/>
    <property type="match status" value="2"/>
</dbReference>
<dbReference type="GO" id="GO:0008270">
    <property type="term" value="F:zinc ion binding"/>
    <property type="evidence" value="ECO:0007669"/>
    <property type="project" value="UniProtKB-KW"/>
</dbReference>
<accession>A0A9J7IPL1</accession>
<keyword evidence="10" id="KW-1185">Reference proteome</keyword>
<keyword evidence="2 7" id="KW-0863">Zinc-finger</keyword>
<dbReference type="GO" id="GO:0008276">
    <property type="term" value="F:protein methyltransferase activity"/>
    <property type="evidence" value="ECO:0007669"/>
    <property type="project" value="UniProtKB-ARBA"/>
</dbReference>
<dbReference type="InterPro" id="IPR002893">
    <property type="entry name" value="Znf_MYND"/>
</dbReference>
<evidence type="ECO:0000256" key="6">
    <source>
        <dbReference type="ARBA" id="ARBA00093680"/>
    </source>
</evidence>
<dbReference type="InterPro" id="IPR044421">
    <property type="entry name" value="SMYD4_SET"/>
</dbReference>
<dbReference type="PROSITE" id="PS50280">
    <property type="entry name" value="SET"/>
    <property type="match status" value="1"/>
</dbReference>
<feature type="domain" description="MYND-type" evidence="9">
    <location>
        <begin position="241"/>
        <end position="280"/>
    </location>
</feature>
<dbReference type="PROSITE" id="PS01360">
    <property type="entry name" value="ZF_MYND_1"/>
    <property type="match status" value="1"/>
</dbReference>
<dbReference type="InterPro" id="IPR001214">
    <property type="entry name" value="SET_dom"/>
</dbReference>
<dbReference type="KEGG" id="sliu:111353779"/>
<evidence type="ECO:0000256" key="7">
    <source>
        <dbReference type="PROSITE-ProRule" id="PRU00134"/>
    </source>
</evidence>
<dbReference type="PANTHER" id="PTHR47111">
    <property type="entry name" value="BCDNA.LD29892"/>
    <property type="match status" value="1"/>
</dbReference>
<dbReference type="Pfam" id="PF01753">
    <property type="entry name" value="zf-MYND"/>
    <property type="match status" value="1"/>
</dbReference>
<dbReference type="GO" id="GO:0008170">
    <property type="term" value="F:N-methyltransferase activity"/>
    <property type="evidence" value="ECO:0007669"/>
    <property type="project" value="UniProtKB-ARBA"/>
</dbReference>
<reference evidence="11" key="1">
    <citation type="submission" date="2025-08" db="UniProtKB">
        <authorList>
            <consortium name="RefSeq"/>
        </authorList>
    </citation>
    <scope>IDENTIFICATION</scope>
    <source>
        <strain evidence="11">Ishihara</strain>
        <tissue evidence="11">Whole body</tissue>
    </source>
</reference>
<evidence type="ECO:0000256" key="3">
    <source>
        <dbReference type="ARBA" id="ARBA00022833"/>
    </source>
</evidence>
<dbReference type="GeneID" id="111353779"/>
<keyword evidence="3" id="KW-0862">Zinc</keyword>
<evidence type="ECO:0000256" key="4">
    <source>
        <dbReference type="ARBA" id="ARBA00093423"/>
    </source>
</evidence>
<evidence type="ECO:0000313" key="10">
    <source>
        <dbReference type="Proteomes" id="UP000301870"/>
    </source>
</evidence>
<dbReference type="CDD" id="cd10536">
    <property type="entry name" value="SET_SMYD4"/>
    <property type="match status" value="1"/>
</dbReference>